<sequence length="727" mass="79477">MGAEPWRPAGIPGIPKELIATLERAARGSSGRFSMSIRKWHKYWPELCAVALSAWVTVAAPLAWGADPPVNDRAAPPAGDGLGVASSGDPFARAPADDPFAIVREESFVTGAAKHPQPLGEAPSSVTVITAEEIRTHGYATVAEALRWVRGLFVTYDRSYSYVGVRGLLRPGDYNNKVLLAIDGHTLNGYVYGDGLFGSELGLDLENVERIEVVRGPGSALYGSYAVLAVVNVVTRHPSREPGIALAGRAGAWGDRRLFAAWSSSTPGGPQWRLSGSWQGARGPDLYFAEYDHPLSHSGRAIDADGEEAGGLFGTIEWGSSRLAAKLNSRMKRFPTGAFETTFGDRRNRTYDGHDFVELSDTRRLAGPVELQSRAYWDGARYRGFYIEGPDTATKVNFDRGDGDLVGTELRVHWSPGTRDVVTLGTEGQYDLRARMDNFDEVPFVVYVRQNPRSGRVAAYLQDERRVGSSVLVTAGGRADRYADFDPVVSPRLDVVWEADPGTRVKLLAGSAFRAPSVYEARYDLYRSKVGLLPERVNTLEGAVVRTAGPLTADFSIYGNWVRDLIDLVRTDTLGTLEFRNRARVVGRGVEAELAAVGSRGTRARLSAAWQTSRDRDTGLELTNSPRWNAQAVLTHAPLSRPYGLGIGVRYLSPRWTLAHSRTAPAVVVDARVSALLPRAFQVGLDARNLFDSRHGDPGSAEHREDEIIQDHRALFLTVELRSRRGP</sequence>
<name>A0A538SKE3_UNCEI</name>
<evidence type="ECO:0000256" key="9">
    <source>
        <dbReference type="ARBA" id="ARBA00023237"/>
    </source>
</evidence>
<dbReference type="InterPro" id="IPR012910">
    <property type="entry name" value="Plug_dom"/>
</dbReference>
<evidence type="ECO:0008006" key="16">
    <source>
        <dbReference type="Google" id="ProtNLM"/>
    </source>
</evidence>
<dbReference type="InterPro" id="IPR000531">
    <property type="entry name" value="Beta-barrel_TonB"/>
</dbReference>
<keyword evidence="8" id="KW-0675">Receptor</keyword>
<evidence type="ECO:0000256" key="5">
    <source>
        <dbReference type="ARBA" id="ARBA00022729"/>
    </source>
</evidence>
<comment type="caution">
    <text evidence="14">The sequence shown here is derived from an EMBL/GenBank/DDBJ whole genome shotgun (WGS) entry which is preliminary data.</text>
</comment>
<feature type="domain" description="TonB-dependent receptor-like beta-barrel" evidence="12">
    <location>
        <begin position="338"/>
        <end position="690"/>
    </location>
</feature>
<dbReference type="SUPFAM" id="SSF56935">
    <property type="entry name" value="Porins"/>
    <property type="match status" value="1"/>
</dbReference>
<keyword evidence="5" id="KW-0732">Signal</keyword>
<dbReference type="InterPro" id="IPR036942">
    <property type="entry name" value="Beta-barrel_TonB_sf"/>
</dbReference>
<keyword evidence="2 10" id="KW-0813">Transport</keyword>
<dbReference type="Gene3D" id="2.40.170.20">
    <property type="entry name" value="TonB-dependent receptor, beta-barrel domain"/>
    <property type="match status" value="1"/>
</dbReference>
<evidence type="ECO:0000259" key="12">
    <source>
        <dbReference type="Pfam" id="PF00593"/>
    </source>
</evidence>
<keyword evidence="4 10" id="KW-0812">Transmembrane</keyword>
<dbReference type="Gene3D" id="2.170.130.10">
    <property type="entry name" value="TonB-dependent receptor, plug domain"/>
    <property type="match status" value="1"/>
</dbReference>
<proteinExistence type="inferred from homology"/>
<evidence type="ECO:0000313" key="14">
    <source>
        <dbReference type="EMBL" id="TMQ51836.1"/>
    </source>
</evidence>
<evidence type="ECO:0000259" key="13">
    <source>
        <dbReference type="Pfam" id="PF07715"/>
    </source>
</evidence>
<reference evidence="14 15" key="1">
    <citation type="journal article" date="2019" name="Nat. Microbiol.">
        <title>Mediterranean grassland soil C-N compound turnover is dependent on rainfall and depth, and is mediated by genomically divergent microorganisms.</title>
        <authorList>
            <person name="Diamond S."/>
            <person name="Andeer P.F."/>
            <person name="Li Z."/>
            <person name="Crits-Christoph A."/>
            <person name="Burstein D."/>
            <person name="Anantharaman K."/>
            <person name="Lane K.R."/>
            <person name="Thomas B.C."/>
            <person name="Pan C."/>
            <person name="Northen T.R."/>
            <person name="Banfield J.F."/>
        </authorList>
    </citation>
    <scope>NUCLEOTIDE SEQUENCE [LARGE SCALE GENOMIC DNA]</scope>
    <source>
        <strain evidence="14">WS_3</strain>
    </source>
</reference>
<comment type="subcellular location">
    <subcellularLocation>
        <location evidence="1 10">Cell outer membrane</location>
        <topology evidence="1 10">Multi-pass membrane protein</topology>
    </subcellularLocation>
</comment>
<dbReference type="InterPro" id="IPR039426">
    <property type="entry name" value="TonB-dep_rcpt-like"/>
</dbReference>
<keyword evidence="9 10" id="KW-0998">Cell outer membrane</keyword>
<dbReference type="Pfam" id="PF00593">
    <property type="entry name" value="TonB_dep_Rec_b-barrel"/>
    <property type="match status" value="1"/>
</dbReference>
<dbReference type="AlphaFoldDB" id="A0A538SKE3"/>
<evidence type="ECO:0000256" key="3">
    <source>
        <dbReference type="ARBA" id="ARBA00022452"/>
    </source>
</evidence>
<keyword evidence="3 10" id="KW-1134">Transmembrane beta strand</keyword>
<organism evidence="14 15">
    <name type="scientific">Eiseniibacteriota bacterium</name>
    <dbReference type="NCBI Taxonomy" id="2212470"/>
    <lineage>
        <taxon>Bacteria</taxon>
        <taxon>Candidatus Eiseniibacteriota</taxon>
    </lineage>
</organism>
<dbReference type="Proteomes" id="UP000320184">
    <property type="component" value="Unassembled WGS sequence"/>
</dbReference>
<keyword evidence="6 11" id="KW-0798">TonB box</keyword>
<dbReference type="Pfam" id="PF07715">
    <property type="entry name" value="Plug"/>
    <property type="match status" value="1"/>
</dbReference>
<evidence type="ECO:0000256" key="2">
    <source>
        <dbReference type="ARBA" id="ARBA00022448"/>
    </source>
</evidence>
<dbReference type="GO" id="GO:0015344">
    <property type="term" value="F:siderophore uptake transmembrane transporter activity"/>
    <property type="evidence" value="ECO:0007669"/>
    <property type="project" value="TreeGrafter"/>
</dbReference>
<dbReference type="InterPro" id="IPR037066">
    <property type="entry name" value="Plug_dom_sf"/>
</dbReference>
<evidence type="ECO:0000313" key="15">
    <source>
        <dbReference type="Proteomes" id="UP000320184"/>
    </source>
</evidence>
<evidence type="ECO:0000256" key="11">
    <source>
        <dbReference type="RuleBase" id="RU003357"/>
    </source>
</evidence>
<dbReference type="PROSITE" id="PS52016">
    <property type="entry name" value="TONB_DEPENDENT_REC_3"/>
    <property type="match status" value="1"/>
</dbReference>
<evidence type="ECO:0000256" key="1">
    <source>
        <dbReference type="ARBA" id="ARBA00004571"/>
    </source>
</evidence>
<keyword evidence="7 10" id="KW-0472">Membrane</keyword>
<evidence type="ECO:0000256" key="6">
    <source>
        <dbReference type="ARBA" id="ARBA00023077"/>
    </source>
</evidence>
<dbReference type="PANTHER" id="PTHR30069:SF29">
    <property type="entry name" value="HEMOGLOBIN AND HEMOGLOBIN-HAPTOGLOBIN-BINDING PROTEIN 1-RELATED"/>
    <property type="match status" value="1"/>
</dbReference>
<dbReference type="GO" id="GO:0009279">
    <property type="term" value="C:cell outer membrane"/>
    <property type="evidence" value="ECO:0007669"/>
    <property type="project" value="UniProtKB-SubCell"/>
</dbReference>
<protein>
    <recommendedName>
        <fullName evidence="16">TonB-dependent receptor</fullName>
    </recommendedName>
</protein>
<accession>A0A538SKE3</accession>
<feature type="domain" description="TonB-dependent receptor plug" evidence="13">
    <location>
        <begin position="121"/>
        <end position="227"/>
    </location>
</feature>
<evidence type="ECO:0000256" key="8">
    <source>
        <dbReference type="ARBA" id="ARBA00023170"/>
    </source>
</evidence>
<evidence type="ECO:0000256" key="4">
    <source>
        <dbReference type="ARBA" id="ARBA00022692"/>
    </source>
</evidence>
<dbReference type="PANTHER" id="PTHR30069">
    <property type="entry name" value="TONB-DEPENDENT OUTER MEMBRANE RECEPTOR"/>
    <property type="match status" value="1"/>
</dbReference>
<dbReference type="EMBL" id="VBOT01000053">
    <property type="protein sequence ID" value="TMQ51836.1"/>
    <property type="molecule type" value="Genomic_DNA"/>
</dbReference>
<evidence type="ECO:0000256" key="7">
    <source>
        <dbReference type="ARBA" id="ARBA00023136"/>
    </source>
</evidence>
<dbReference type="GO" id="GO:0044718">
    <property type="term" value="P:siderophore transmembrane transport"/>
    <property type="evidence" value="ECO:0007669"/>
    <property type="project" value="TreeGrafter"/>
</dbReference>
<gene>
    <name evidence="14" type="ORF">E6K73_04895</name>
</gene>
<comment type="similarity">
    <text evidence="10 11">Belongs to the TonB-dependent receptor family.</text>
</comment>
<evidence type="ECO:0000256" key="10">
    <source>
        <dbReference type="PROSITE-ProRule" id="PRU01360"/>
    </source>
</evidence>